<dbReference type="Gene3D" id="4.10.240.10">
    <property type="entry name" value="Zn(2)-C6 fungal-type DNA-binding domain"/>
    <property type="match status" value="1"/>
</dbReference>
<dbReference type="PANTHER" id="PTHR37534:SF46">
    <property type="entry name" value="ZN(II)2CYS6 TRANSCRIPTION FACTOR (EUROFUNG)"/>
    <property type="match status" value="1"/>
</dbReference>
<dbReference type="InterPro" id="IPR036864">
    <property type="entry name" value="Zn2-C6_fun-type_DNA-bd_sf"/>
</dbReference>
<evidence type="ECO:0000259" key="3">
    <source>
        <dbReference type="PROSITE" id="PS50048"/>
    </source>
</evidence>
<proteinExistence type="predicted"/>
<evidence type="ECO:0000256" key="2">
    <source>
        <dbReference type="SAM" id="MobiDB-lite"/>
    </source>
</evidence>
<evidence type="ECO:0000313" key="4">
    <source>
        <dbReference type="EMBL" id="KAK3370015.1"/>
    </source>
</evidence>
<dbReference type="Proteomes" id="UP001285441">
    <property type="component" value="Unassembled WGS sequence"/>
</dbReference>
<evidence type="ECO:0000313" key="5">
    <source>
        <dbReference type="Proteomes" id="UP001285441"/>
    </source>
</evidence>
<dbReference type="AlphaFoldDB" id="A0AAE0K5H1"/>
<dbReference type="EMBL" id="JAULSW010000009">
    <property type="protein sequence ID" value="KAK3370015.1"/>
    <property type="molecule type" value="Genomic_DNA"/>
</dbReference>
<feature type="compositionally biased region" description="Low complexity" evidence="2">
    <location>
        <begin position="73"/>
        <end position="91"/>
    </location>
</feature>
<protein>
    <recommendedName>
        <fullName evidence="3">Zn(2)-C6 fungal-type domain-containing protein</fullName>
    </recommendedName>
</protein>
<reference evidence="4" key="1">
    <citation type="journal article" date="2023" name="Mol. Phylogenet. Evol.">
        <title>Genome-scale phylogeny and comparative genomics of the fungal order Sordariales.</title>
        <authorList>
            <person name="Hensen N."/>
            <person name="Bonometti L."/>
            <person name="Westerberg I."/>
            <person name="Brannstrom I.O."/>
            <person name="Guillou S."/>
            <person name="Cros-Aarteil S."/>
            <person name="Calhoun S."/>
            <person name="Haridas S."/>
            <person name="Kuo A."/>
            <person name="Mondo S."/>
            <person name="Pangilinan J."/>
            <person name="Riley R."/>
            <person name="LaButti K."/>
            <person name="Andreopoulos B."/>
            <person name="Lipzen A."/>
            <person name="Chen C."/>
            <person name="Yan M."/>
            <person name="Daum C."/>
            <person name="Ng V."/>
            <person name="Clum A."/>
            <person name="Steindorff A."/>
            <person name="Ohm R.A."/>
            <person name="Martin F."/>
            <person name="Silar P."/>
            <person name="Natvig D.O."/>
            <person name="Lalanne C."/>
            <person name="Gautier V."/>
            <person name="Ament-Velasquez S.L."/>
            <person name="Kruys A."/>
            <person name="Hutchinson M.I."/>
            <person name="Powell A.J."/>
            <person name="Barry K."/>
            <person name="Miller A.N."/>
            <person name="Grigoriev I.V."/>
            <person name="Debuchy R."/>
            <person name="Gladieux P."/>
            <person name="Hiltunen Thoren M."/>
            <person name="Johannesson H."/>
        </authorList>
    </citation>
    <scope>NUCLEOTIDE SEQUENCE</scope>
    <source>
        <strain evidence="4">CBS 232.78</strain>
    </source>
</reference>
<dbReference type="CDD" id="cd00067">
    <property type="entry name" value="GAL4"/>
    <property type="match status" value="1"/>
</dbReference>
<dbReference type="PROSITE" id="PS50048">
    <property type="entry name" value="ZN2_CY6_FUNGAL_2"/>
    <property type="match status" value="1"/>
</dbReference>
<gene>
    <name evidence="4" type="ORF">B0H63DRAFT_305584</name>
</gene>
<sequence>MAALTRSVKESPRKKRTNTGCLTCRERRVKCNEATPVCFHCVRLSLKCEWGVHIPLKDRKEQKATEARRRRPLPLLSKTSTSTPTPDASSSGPFVLAQIGFGSSPDNGPSMFGSVVGDGVADTSGFLPVASNLFEALAPSFLFYPSPTADMEIATTGLLSSLPSLRPFTNEDHQALDYYQKEIVFGFGSKSPAWSTHAILMKTACKSSAVLHLLLAACLAEMGWLSNDCRPMLDTAGEHYRIGRQLLEGEIADSWADPLVIMASFWFLYLQQRRRSAKTRIVYRELSRLMCDYFSNNHLCRILSSSPPERHQQQSGGNDFICSADRKALLARLAVWLFWADAQSCFQGDGGSMARLLAGQGSSQGILDLYDVSRETLQLHWEGQYPDEELIDDVKNAGALELVHLTWVLVQEINEATETSIPMNPGISREIKSRMDAVRRKYPISSVFRFANSTARVRDRLMANSDWAVANYYALCIYHFRCSLAAEDEDGGAVSMIEGTTETSEALLMLIQKTLETDDRGQTDRMQWPLFWAGVEMTDPFKQNWILAKLKTEGLHEALQMVLLKQLGGRRIGIGIIRQICQEACADIFETGLDMYSM</sequence>
<dbReference type="GO" id="GO:0000981">
    <property type="term" value="F:DNA-binding transcription factor activity, RNA polymerase II-specific"/>
    <property type="evidence" value="ECO:0007669"/>
    <property type="project" value="InterPro"/>
</dbReference>
<keyword evidence="5" id="KW-1185">Reference proteome</keyword>
<dbReference type="SMART" id="SM00066">
    <property type="entry name" value="GAL4"/>
    <property type="match status" value="1"/>
</dbReference>
<comment type="caution">
    <text evidence="4">The sequence shown here is derived from an EMBL/GenBank/DDBJ whole genome shotgun (WGS) entry which is preliminary data.</text>
</comment>
<dbReference type="InterPro" id="IPR001138">
    <property type="entry name" value="Zn2Cys6_DnaBD"/>
</dbReference>
<dbReference type="Pfam" id="PF00172">
    <property type="entry name" value="Zn_clus"/>
    <property type="match status" value="1"/>
</dbReference>
<organism evidence="4 5">
    <name type="scientific">Podospora didyma</name>
    <dbReference type="NCBI Taxonomy" id="330526"/>
    <lineage>
        <taxon>Eukaryota</taxon>
        <taxon>Fungi</taxon>
        <taxon>Dikarya</taxon>
        <taxon>Ascomycota</taxon>
        <taxon>Pezizomycotina</taxon>
        <taxon>Sordariomycetes</taxon>
        <taxon>Sordariomycetidae</taxon>
        <taxon>Sordariales</taxon>
        <taxon>Podosporaceae</taxon>
        <taxon>Podospora</taxon>
    </lineage>
</organism>
<reference evidence="4" key="2">
    <citation type="submission" date="2023-06" db="EMBL/GenBank/DDBJ databases">
        <authorList>
            <consortium name="Lawrence Berkeley National Laboratory"/>
            <person name="Haridas S."/>
            <person name="Hensen N."/>
            <person name="Bonometti L."/>
            <person name="Westerberg I."/>
            <person name="Brannstrom I.O."/>
            <person name="Guillou S."/>
            <person name="Cros-Aarteil S."/>
            <person name="Calhoun S."/>
            <person name="Kuo A."/>
            <person name="Mondo S."/>
            <person name="Pangilinan J."/>
            <person name="Riley R."/>
            <person name="LaButti K."/>
            <person name="Andreopoulos B."/>
            <person name="Lipzen A."/>
            <person name="Chen C."/>
            <person name="Yanf M."/>
            <person name="Daum C."/>
            <person name="Ng V."/>
            <person name="Clum A."/>
            <person name="Steindorff A."/>
            <person name="Ohm R."/>
            <person name="Martin F."/>
            <person name="Silar P."/>
            <person name="Natvig D."/>
            <person name="Lalanne C."/>
            <person name="Gautier V."/>
            <person name="Ament-velasquez S.L."/>
            <person name="Kruys A."/>
            <person name="Hutchinson M.I."/>
            <person name="Powell A.J."/>
            <person name="Barry K."/>
            <person name="Miller A.N."/>
            <person name="Grigoriev I.V."/>
            <person name="Debuchy R."/>
            <person name="Gladieux P."/>
            <person name="Thoren M.H."/>
            <person name="Johannesson H."/>
        </authorList>
    </citation>
    <scope>NUCLEOTIDE SEQUENCE</scope>
    <source>
        <strain evidence="4">CBS 232.78</strain>
    </source>
</reference>
<dbReference type="SUPFAM" id="SSF57701">
    <property type="entry name" value="Zn2/Cys6 DNA-binding domain"/>
    <property type="match status" value="1"/>
</dbReference>
<dbReference type="PROSITE" id="PS00463">
    <property type="entry name" value="ZN2_CY6_FUNGAL_1"/>
    <property type="match status" value="1"/>
</dbReference>
<evidence type="ECO:0000256" key="1">
    <source>
        <dbReference type="ARBA" id="ARBA00023242"/>
    </source>
</evidence>
<accession>A0AAE0K5H1</accession>
<feature type="region of interest" description="Disordered" evidence="2">
    <location>
        <begin position="60"/>
        <end position="91"/>
    </location>
</feature>
<name>A0AAE0K5H1_9PEZI</name>
<dbReference type="PANTHER" id="PTHR37534">
    <property type="entry name" value="TRANSCRIPTIONAL ACTIVATOR PROTEIN UGA3"/>
    <property type="match status" value="1"/>
</dbReference>
<keyword evidence="1" id="KW-0539">Nucleus</keyword>
<dbReference type="GO" id="GO:0008270">
    <property type="term" value="F:zinc ion binding"/>
    <property type="evidence" value="ECO:0007669"/>
    <property type="project" value="InterPro"/>
</dbReference>
<feature type="domain" description="Zn(2)-C6 fungal-type" evidence="3">
    <location>
        <begin position="20"/>
        <end position="50"/>
    </location>
</feature>